<dbReference type="EC" id="2.3.1.286" evidence="8"/>
<feature type="domain" description="Deacetylase sirtuin-type" evidence="14">
    <location>
        <begin position="59"/>
        <end position="371"/>
    </location>
</feature>
<comment type="catalytic activity">
    <reaction evidence="6">
        <text>N(6)-hexadecanoyl-L-lysyl-[protein] + NAD(+) + H2O = 2''-O-hexadecanoyl-ADP-D-ribose + nicotinamide + L-lysyl-[protein]</text>
        <dbReference type="Rhea" id="RHEA:70563"/>
        <dbReference type="Rhea" id="RHEA-COMP:9752"/>
        <dbReference type="Rhea" id="RHEA-COMP:14175"/>
        <dbReference type="ChEBI" id="CHEBI:15377"/>
        <dbReference type="ChEBI" id="CHEBI:17154"/>
        <dbReference type="ChEBI" id="CHEBI:29969"/>
        <dbReference type="ChEBI" id="CHEBI:57540"/>
        <dbReference type="ChEBI" id="CHEBI:138936"/>
        <dbReference type="ChEBI" id="CHEBI:189673"/>
    </reaction>
    <physiologicalReaction direction="left-to-right" evidence="6">
        <dbReference type="Rhea" id="RHEA:70564"/>
    </physiologicalReaction>
</comment>
<organism evidence="15 16">
    <name type="scientific">Litomosoides sigmodontis</name>
    <name type="common">Filarial nematode worm</name>
    <dbReference type="NCBI Taxonomy" id="42156"/>
    <lineage>
        <taxon>Eukaryota</taxon>
        <taxon>Metazoa</taxon>
        <taxon>Ecdysozoa</taxon>
        <taxon>Nematoda</taxon>
        <taxon>Chromadorea</taxon>
        <taxon>Rhabditida</taxon>
        <taxon>Spirurina</taxon>
        <taxon>Spiruromorpha</taxon>
        <taxon>Filarioidea</taxon>
        <taxon>Onchocercidae</taxon>
        <taxon>Litomosoides</taxon>
    </lineage>
</organism>
<evidence type="ECO:0000256" key="8">
    <source>
        <dbReference type="PIRNR" id="PIRNR037938"/>
    </source>
</evidence>
<evidence type="ECO:0000256" key="7">
    <source>
        <dbReference type="ARBA" id="ARBA00048905"/>
    </source>
</evidence>
<dbReference type="GO" id="GO:0008270">
    <property type="term" value="F:zinc ion binding"/>
    <property type="evidence" value="ECO:0007669"/>
    <property type="project" value="UniProtKB-UniRule"/>
</dbReference>
<dbReference type="InterPro" id="IPR003000">
    <property type="entry name" value="Sirtuin"/>
</dbReference>
<feature type="binding site" evidence="11 12">
    <location>
        <position position="258"/>
    </location>
    <ligand>
        <name>Zn(2+)</name>
        <dbReference type="ChEBI" id="CHEBI:29105"/>
    </ligand>
</feature>
<dbReference type="Pfam" id="PF02146">
    <property type="entry name" value="SIR2"/>
    <property type="match status" value="1"/>
</dbReference>
<gene>
    <name evidence="15" type="ORF">NLS_LOCUS3810</name>
</gene>
<evidence type="ECO:0000256" key="10">
    <source>
        <dbReference type="PIRSR" id="PIRSR037938-2"/>
    </source>
</evidence>
<keyword evidence="4 8" id="KW-0862">Zinc</keyword>
<evidence type="ECO:0000259" key="14">
    <source>
        <dbReference type="PROSITE" id="PS50305"/>
    </source>
</evidence>
<dbReference type="Proteomes" id="UP000277928">
    <property type="component" value="Unassembled WGS sequence"/>
</dbReference>
<dbReference type="InterPro" id="IPR026590">
    <property type="entry name" value="Ssirtuin_cat_dom"/>
</dbReference>
<dbReference type="Gene3D" id="3.40.50.1220">
    <property type="entry name" value="TPP-binding domain"/>
    <property type="match status" value="1"/>
</dbReference>
<feature type="compositionally biased region" description="Polar residues" evidence="13">
    <location>
        <begin position="400"/>
        <end position="412"/>
    </location>
</feature>
<dbReference type="PANTHER" id="PTHR11085">
    <property type="entry name" value="NAD-DEPENDENT PROTEIN DEACYLASE SIRTUIN-5, MITOCHONDRIAL-RELATED"/>
    <property type="match status" value="1"/>
</dbReference>
<feature type="region of interest" description="Disordered" evidence="13">
    <location>
        <begin position="385"/>
        <end position="420"/>
    </location>
</feature>
<feature type="binding site" evidence="10">
    <location>
        <begin position="87"/>
        <end position="91"/>
    </location>
    <ligand>
        <name>NAD(+)</name>
        <dbReference type="ChEBI" id="CHEBI:57540"/>
    </ligand>
</feature>
<dbReference type="GO" id="GO:0005634">
    <property type="term" value="C:nucleus"/>
    <property type="evidence" value="ECO:0007669"/>
    <property type="project" value="TreeGrafter"/>
</dbReference>
<evidence type="ECO:0000256" key="11">
    <source>
        <dbReference type="PIRSR" id="PIRSR037938-3"/>
    </source>
</evidence>
<feature type="binding site" evidence="10">
    <location>
        <begin position="296"/>
        <end position="297"/>
    </location>
    <ligand>
        <name>NAD(+)</name>
        <dbReference type="ChEBI" id="CHEBI:57540"/>
    </ligand>
</feature>
<dbReference type="SUPFAM" id="SSF52467">
    <property type="entry name" value="DHS-like NAD/FAD-binding domain"/>
    <property type="match status" value="1"/>
</dbReference>
<comment type="similarity">
    <text evidence="1 8">Belongs to the sirtuin family. Class I subfamily.</text>
</comment>
<keyword evidence="3 8" id="KW-0479">Metal-binding</keyword>
<proteinExistence type="inferred from homology"/>
<feature type="binding site" evidence="10">
    <location>
        <begin position="169"/>
        <end position="188"/>
    </location>
    <ligand>
        <name>NAD(+)</name>
        <dbReference type="ChEBI" id="CHEBI:57540"/>
    </ligand>
</feature>
<feature type="binding site" evidence="11 12">
    <location>
        <position position="213"/>
    </location>
    <ligand>
        <name>Zn(2+)</name>
        <dbReference type="ChEBI" id="CHEBI:29105"/>
    </ligand>
</feature>
<dbReference type="InterPro" id="IPR026591">
    <property type="entry name" value="Sirtuin_cat_small_dom_sf"/>
</dbReference>
<dbReference type="EMBL" id="UYRX01000220">
    <property type="protein sequence ID" value="VDK77801.1"/>
    <property type="molecule type" value="Genomic_DNA"/>
</dbReference>
<dbReference type="OMA" id="HWRENGF"/>
<keyword evidence="2 8" id="KW-0808">Transferase</keyword>
<feature type="region of interest" description="Disordered" evidence="13">
    <location>
        <begin position="1"/>
        <end position="35"/>
    </location>
</feature>
<evidence type="ECO:0000256" key="2">
    <source>
        <dbReference type="ARBA" id="ARBA00022679"/>
    </source>
</evidence>
<dbReference type="PIRSF" id="PIRSF037938">
    <property type="entry name" value="SIR2_euk"/>
    <property type="match status" value="1"/>
</dbReference>
<evidence type="ECO:0000256" key="4">
    <source>
        <dbReference type="ARBA" id="ARBA00022833"/>
    </source>
</evidence>
<feature type="binding site" evidence="11 12">
    <location>
        <position position="216"/>
    </location>
    <ligand>
        <name>Zn(2+)</name>
        <dbReference type="ChEBI" id="CHEBI:29105"/>
    </ligand>
</feature>
<dbReference type="InterPro" id="IPR029035">
    <property type="entry name" value="DHS-like_NAD/FAD-binding_dom"/>
</dbReference>
<evidence type="ECO:0000256" key="12">
    <source>
        <dbReference type="PROSITE-ProRule" id="PRU00236"/>
    </source>
</evidence>
<dbReference type="PANTHER" id="PTHR11085:SF6">
    <property type="entry name" value="NAD-DEPENDENT PROTEIN DEACETYLASE SIRTUIN-2"/>
    <property type="match status" value="1"/>
</dbReference>
<dbReference type="AlphaFoldDB" id="A0A3P6UKR9"/>
<dbReference type="GO" id="GO:0140773">
    <property type="term" value="F:NAD-dependent protein demyristoylase activity"/>
    <property type="evidence" value="ECO:0007669"/>
    <property type="project" value="RHEA"/>
</dbReference>
<dbReference type="GO" id="GO:0070403">
    <property type="term" value="F:NAD+ binding"/>
    <property type="evidence" value="ECO:0007669"/>
    <property type="project" value="UniProtKB-UniRule"/>
</dbReference>
<evidence type="ECO:0000256" key="3">
    <source>
        <dbReference type="ARBA" id="ARBA00022723"/>
    </source>
</evidence>
<evidence type="ECO:0000256" key="9">
    <source>
        <dbReference type="PIRSR" id="PIRSR037938-1"/>
    </source>
</evidence>
<evidence type="ECO:0000256" key="13">
    <source>
        <dbReference type="SAM" id="MobiDB-lite"/>
    </source>
</evidence>
<evidence type="ECO:0000256" key="5">
    <source>
        <dbReference type="ARBA" id="ARBA00023027"/>
    </source>
</evidence>
<dbReference type="OrthoDB" id="420264at2759"/>
<dbReference type="GO" id="GO:0140774">
    <property type="term" value="F:NAD-dependent protein depalmitoylase activity"/>
    <property type="evidence" value="ECO:0007669"/>
    <property type="project" value="RHEA"/>
</dbReference>
<accession>A0A3P6UKR9</accession>
<dbReference type="PROSITE" id="PS50305">
    <property type="entry name" value="SIRTUIN"/>
    <property type="match status" value="1"/>
</dbReference>
<feature type="binding site" evidence="10">
    <location>
        <begin position="97"/>
        <end position="99"/>
    </location>
    <ligand>
        <name>NAD(+)</name>
        <dbReference type="ChEBI" id="CHEBI:57540"/>
    </ligand>
</feature>
<reference evidence="15 16" key="1">
    <citation type="submission" date="2018-08" db="EMBL/GenBank/DDBJ databases">
        <authorList>
            <person name="Laetsch R D."/>
            <person name="Stevens L."/>
            <person name="Kumar S."/>
            <person name="Blaxter L. M."/>
        </authorList>
    </citation>
    <scope>NUCLEOTIDE SEQUENCE [LARGE SCALE GENOMIC DNA]</scope>
</reference>
<feature type="binding site" evidence="11 12">
    <location>
        <position position="255"/>
    </location>
    <ligand>
        <name>Zn(2+)</name>
        <dbReference type="ChEBI" id="CHEBI:29105"/>
    </ligand>
</feature>
<dbReference type="GO" id="GO:0017136">
    <property type="term" value="F:histone deacetylase activity, NAD-dependent"/>
    <property type="evidence" value="ECO:0007669"/>
    <property type="project" value="InterPro"/>
</dbReference>
<name>A0A3P6UKR9_LITSI</name>
<protein>
    <recommendedName>
        <fullName evidence="8">NAD-dependent protein deacetylase</fullName>
        <ecNumber evidence="8">2.3.1.286</ecNumber>
    </recommendedName>
</protein>
<dbReference type="STRING" id="42156.A0A3P6UKR9"/>
<keyword evidence="16" id="KW-1185">Reference proteome</keyword>
<feature type="compositionally biased region" description="Basic and acidic residues" evidence="13">
    <location>
        <begin position="385"/>
        <end position="397"/>
    </location>
</feature>
<dbReference type="Gene3D" id="3.30.1600.10">
    <property type="entry name" value="SIR2/SIRT2 'Small Domain"/>
    <property type="match status" value="1"/>
</dbReference>
<comment type="catalytic activity">
    <reaction evidence="8">
        <text>N(6)-acetyl-L-lysyl-[protein] + NAD(+) + H2O = 2''-O-acetyl-ADP-D-ribose + nicotinamide + L-lysyl-[protein]</text>
        <dbReference type="Rhea" id="RHEA:43636"/>
        <dbReference type="Rhea" id="RHEA-COMP:9752"/>
        <dbReference type="Rhea" id="RHEA-COMP:10731"/>
        <dbReference type="ChEBI" id="CHEBI:15377"/>
        <dbReference type="ChEBI" id="CHEBI:17154"/>
        <dbReference type="ChEBI" id="CHEBI:29969"/>
        <dbReference type="ChEBI" id="CHEBI:57540"/>
        <dbReference type="ChEBI" id="CHEBI:61930"/>
        <dbReference type="ChEBI" id="CHEBI:83767"/>
        <dbReference type="EC" id="2.3.1.286"/>
    </reaction>
</comment>
<dbReference type="InterPro" id="IPR050134">
    <property type="entry name" value="NAD-dep_sirtuin_deacylases"/>
</dbReference>
<feature type="active site" description="Proton acceptor" evidence="9 12">
    <location>
        <position position="205"/>
    </location>
</feature>
<evidence type="ECO:0000256" key="1">
    <source>
        <dbReference type="ARBA" id="ARBA00006924"/>
    </source>
</evidence>
<feature type="compositionally biased region" description="Basic and acidic residues" evidence="13">
    <location>
        <begin position="1"/>
        <end position="16"/>
    </location>
</feature>
<comment type="catalytic activity">
    <reaction evidence="7">
        <text>N(6)-tetradecanoyl-L-lysyl-[protein] + NAD(+) + H2O = 2''-O-tetradecanoyl-ADP-D-ribose + nicotinamide + L-lysyl-[protein]</text>
        <dbReference type="Rhea" id="RHEA:70567"/>
        <dbReference type="Rhea" id="RHEA-COMP:9752"/>
        <dbReference type="Rhea" id="RHEA-COMP:15437"/>
        <dbReference type="ChEBI" id="CHEBI:15377"/>
        <dbReference type="ChEBI" id="CHEBI:17154"/>
        <dbReference type="ChEBI" id="CHEBI:29969"/>
        <dbReference type="ChEBI" id="CHEBI:57540"/>
        <dbReference type="ChEBI" id="CHEBI:141129"/>
        <dbReference type="ChEBI" id="CHEBI:189674"/>
    </reaction>
    <physiologicalReaction direction="left-to-right" evidence="7">
        <dbReference type="Rhea" id="RHEA:70568"/>
    </physiologicalReaction>
</comment>
<evidence type="ECO:0000313" key="15">
    <source>
        <dbReference type="EMBL" id="VDK77801.1"/>
    </source>
</evidence>
<sequence length="420" mass="47003">MSEKHVTIDPAKKDSCEGSSSVKPSVPADNDPSDLSALDKLVTKLEKLTTREKKKDTRQKLSSLTIEGVAEYISKSGVKNIIVLTGAGISTSAGVPDFRSPGTGLYDNVSQYNLPDPMAIFDISYFKRHPEPFYKLAKDLFPSHLKPTPCHYLIRLMAEKGLLLRWYTQLTRTIDMVAVETALVRNIDSLEFVTGISEDKLVTAHGCHHTSTCLSCRAKFDLNWIMSECIFTNVSCFEKAYLDKVFVEHVKVAQCDKCGGIVKPDIVFFGENLPSRFFNCSITDFPKCDLLIIMGTSLVVHPFAGLVDKVNDDVPRLLINLTEAGRSMSSLFPFGGSSGLRYRDKDNYRDIFWQGTTDDGAWELAKLLGWRTDLEELIETEMKKINEKEKRDKKNDKLSAATNDISESQETTKSVEEKPA</sequence>
<comment type="cofactor">
    <cofactor evidence="11">
        <name>Zn(2+)</name>
        <dbReference type="ChEBI" id="CHEBI:29105"/>
    </cofactor>
    <text evidence="11">Binds 1 zinc ion per subunit.</text>
</comment>
<evidence type="ECO:0000256" key="6">
    <source>
        <dbReference type="ARBA" id="ARBA00048378"/>
    </source>
</evidence>
<dbReference type="InterPro" id="IPR017328">
    <property type="entry name" value="Sirtuin_class_I"/>
</dbReference>
<keyword evidence="5 8" id="KW-0520">NAD</keyword>
<evidence type="ECO:0000313" key="16">
    <source>
        <dbReference type="Proteomes" id="UP000277928"/>
    </source>
</evidence>